<sequence length="489" mass="57211">MEHIFITNTVDEVLANYKTVFYSKSNLALSCIQMCFLTNEIVTKQFLDKTEELFLKKCTDHINEALTTNLDILNNSDAISNLLLKLYESMEDLIVNGFLSDWRFKKVLNETLKNILMNNELLNLVGDDYGKYDLFPKCLGKYTNTVLLTSDFDSLVKQSKEIADIVSMIHNEDAFLLCYTDLLKERIVMKKSKELYERKMVEYLKEGISGIETKFNGLFSATQNREIQNSYEEFCDTHETEKPKVQLEVTLFEKTREVPEVYEIPKSLAVAFDFYTKFYTEKFETKKIMFQYTCSQCVVLFKPKQSPSKKEYIMTTTFDQMLILFLFNTESKLKIKEIAERVDLSLERTAIALSGLIKQHVMRKNVNFKDLEENCDVILYKKFDGEKRTFNTQEPHEKLKVAIELKKKSEEDKMLEDERAQVIQARLVVIMKFKRVLKFSQLIAETTQALINKFPKIQIAFVKKQIEKLIIEGYMKRSEDDPSTLEYVA</sequence>
<accession>L7FMB4</accession>
<evidence type="ECO:0000256" key="2">
    <source>
        <dbReference type="PROSITE-ProRule" id="PRU00330"/>
    </source>
</evidence>
<evidence type="ECO:0000259" key="3">
    <source>
        <dbReference type="PROSITE" id="PS50069"/>
    </source>
</evidence>
<evidence type="ECO:0000313" key="4">
    <source>
        <dbReference type="EMBL" id="ELP88618.1"/>
    </source>
</evidence>
<dbReference type="SMART" id="SM00884">
    <property type="entry name" value="Cullin_Nedd8"/>
    <property type="match status" value="1"/>
</dbReference>
<gene>
    <name evidence="4" type="ORF">EIN_460890</name>
</gene>
<proteinExistence type="inferred from homology"/>
<dbReference type="InterPro" id="IPR019559">
    <property type="entry name" value="Cullin_neddylation_domain"/>
</dbReference>
<dbReference type="AlphaFoldDB" id="L7FMB4"/>
<dbReference type="Gene3D" id="1.10.10.10">
    <property type="entry name" value="Winged helix-like DNA-binding domain superfamily/Winged helix DNA-binding domain"/>
    <property type="match status" value="1"/>
</dbReference>
<dbReference type="PANTHER" id="PTHR11932">
    <property type="entry name" value="CULLIN"/>
    <property type="match status" value="1"/>
</dbReference>
<dbReference type="Pfam" id="PF10557">
    <property type="entry name" value="Cullin_Nedd8"/>
    <property type="match status" value="1"/>
</dbReference>
<dbReference type="GeneID" id="14887598"/>
<dbReference type="PROSITE" id="PS50069">
    <property type="entry name" value="CULLIN_2"/>
    <property type="match status" value="1"/>
</dbReference>
<dbReference type="RefSeq" id="XP_004255389.1">
    <property type="nucleotide sequence ID" value="XM_004255341.1"/>
</dbReference>
<dbReference type="OrthoDB" id="27073at2759"/>
<dbReference type="Gene3D" id="1.20.1310.10">
    <property type="entry name" value="Cullin Repeats"/>
    <property type="match status" value="1"/>
</dbReference>
<dbReference type="SUPFAM" id="SSF75632">
    <property type="entry name" value="Cullin homology domain"/>
    <property type="match status" value="1"/>
</dbReference>
<dbReference type="UniPathway" id="UPA00143"/>
<protein>
    <submittedName>
        <fullName evidence="4">Cullin-1, putative</fullName>
    </submittedName>
</protein>
<evidence type="ECO:0000256" key="1">
    <source>
        <dbReference type="ARBA" id="ARBA00004906"/>
    </source>
</evidence>
<dbReference type="EMBL" id="KB206733">
    <property type="protein sequence ID" value="ELP88618.1"/>
    <property type="molecule type" value="Genomic_DNA"/>
</dbReference>
<dbReference type="InterPro" id="IPR036390">
    <property type="entry name" value="WH_DNA-bd_sf"/>
</dbReference>
<comment type="similarity">
    <text evidence="2">Belongs to the cullin family.</text>
</comment>
<dbReference type="InterPro" id="IPR036317">
    <property type="entry name" value="Cullin_homology_sf"/>
</dbReference>
<reference evidence="4 5" key="1">
    <citation type="submission" date="2012-10" db="EMBL/GenBank/DDBJ databases">
        <authorList>
            <person name="Zafar N."/>
            <person name="Inman J."/>
            <person name="Hall N."/>
            <person name="Lorenzi H."/>
            <person name="Caler E."/>
        </authorList>
    </citation>
    <scope>NUCLEOTIDE SEQUENCE [LARGE SCALE GENOMIC DNA]</scope>
    <source>
        <strain evidence="4 5">IP1</strain>
    </source>
</reference>
<dbReference type="InterPro" id="IPR036388">
    <property type="entry name" value="WH-like_DNA-bd_sf"/>
</dbReference>
<organism evidence="4 5">
    <name type="scientific">Entamoeba invadens IP1</name>
    <dbReference type="NCBI Taxonomy" id="370355"/>
    <lineage>
        <taxon>Eukaryota</taxon>
        <taxon>Amoebozoa</taxon>
        <taxon>Evosea</taxon>
        <taxon>Archamoebae</taxon>
        <taxon>Mastigamoebida</taxon>
        <taxon>Entamoebidae</taxon>
        <taxon>Entamoeba</taxon>
    </lineage>
</organism>
<dbReference type="GO" id="GO:0016567">
    <property type="term" value="P:protein ubiquitination"/>
    <property type="evidence" value="ECO:0007669"/>
    <property type="project" value="UniProtKB-UniPathway"/>
</dbReference>
<dbReference type="OMA" id="NCFRELN"/>
<dbReference type="InterPro" id="IPR059120">
    <property type="entry name" value="Cullin-like_AB"/>
</dbReference>
<name>L7FMB4_ENTIV</name>
<feature type="domain" description="Cullin family profile" evidence="3">
    <location>
        <begin position="160"/>
        <end position="357"/>
    </location>
</feature>
<dbReference type="KEGG" id="eiv:EIN_460890"/>
<dbReference type="GO" id="GO:0006511">
    <property type="term" value="P:ubiquitin-dependent protein catabolic process"/>
    <property type="evidence" value="ECO:0007669"/>
    <property type="project" value="InterPro"/>
</dbReference>
<dbReference type="InterPro" id="IPR045093">
    <property type="entry name" value="Cullin"/>
</dbReference>
<comment type="pathway">
    <text evidence="1">Protein modification; protein ubiquitination.</text>
</comment>
<dbReference type="VEuPathDB" id="AmoebaDB:EIN_460890"/>
<dbReference type="Gene3D" id="3.30.230.130">
    <property type="entry name" value="Cullin, Chain C, Domain 2"/>
    <property type="match status" value="1"/>
</dbReference>
<evidence type="ECO:0000313" key="5">
    <source>
        <dbReference type="Proteomes" id="UP000014680"/>
    </source>
</evidence>
<keyword evidence="5" id="KW-1185">Reference proteome</keyword>
<dbReference type="Pfam" id="PF26557">
    <property type="entry name" value="Cullin_AB"/>
    <property type="match status" value="1"/>
</dbReference>
<dbReference type="GO" id="GO:0031625">
    <property type="term" value="F:ubiquitin protein ligase binding"/>
    <property type="evidence" value="ECO:0007669"/>
    <property type="project" value="InterPro"/>
</dbReference>
<dbReference type="SUPFAM" id="SSF46785">
    <property type="entry name" value="Winged helix' DNA-binding domain"/>
    <property type="match status" value="1"/>
</dbReference>
<dbReference type="InterPro" id="IPR016158">
    <property type="entry name" value="Cullin_homology"/>
</dbReference>
<dbReference type="Proteomes" id="UP000014680">
    <property type="component" value="Unassembled WGS sequence"/>
</dbReference>